<dbReference type="SFLD" id="SFLDG01129">
    <property type="entry name" value="C1.5:_HAD__Beta-PGM__Phosphata"/>
    <property type="match status" value="1"/>
</dbReference>
<keyword evidence="2" id="KW-1185">Reference proteome</keyword>
<proteinExistence type="predicted"/>
<dbReference type="Gene3D" id="3.40.50.1000">
    <property type="entry name" value="HAD superfamily/HAD-like"/>
    <property type="match status" value="1"/>
</dbReference>
<dbReference type="InterPro" id="IPR023198">
    <property type="entry name" value="PGP-like_dom2"/>
</dbReference>
<dbReference type="InterPro" id="IPR036412">
    <property type="entry name" value="HAD-like_sf"/>
</dbReference>
<dbReference type="PANTHER" id="PTHR46649:SF4">
    <property type="entry name" value="HALOACID DEHALOGENASE-LIKE HYDROLASE (HAD) SUPERFAMILY PROTEIN"/>
    <property type="match status" value="1"/>
</dbReference>
<dbReference type="Gene3D" id="1.10.150.240">
    <property type="entry name" value="Putative phosphatase, domain 2"/>
    <property type="match status" value="1"/>
</dbReference>
<dbReference type="GO" id="GO:0016787">
    <property type="term" value="F:hydrolase activity"/>
    <property type="evidence" value="ECO:0007669"/>
    <property type="project" value="UniProtKB-KW"/>
</dbReference>
<organism evidence="1 2">
    <name type="scientific">Rubrobacter marinus</name>
    <dbReference type="NCBI Taxonomy" id="2653852"/>
    <lineage>
        <taxon>Bacteria</taxon>
        <taxon>Bacillati</taxon>
        <taxon>Actinomycetota</taxon>
        <taxon>Rubrobacteria</taxon>
        <taxon>Rubrobacterales</taxon>
        <taxon>Rubrobacteraceae</taxon>
        <taxon>Rubrobacter</taxon>
    </lineage>
</organism>
<dbReference type="PANTHER" id="PTHR46649">
    <property type="match status" value="1"/>
</dbReference>
<protein>
    <submittedName>
        <fullName evidence="1">HAD hydrolase-like protein</fullName>
    </submittedName>
</protein>
<dbReference type="InterPro" id="IPR023214">
    <property type="entry name" value="HAD_sf"/>
</dbReference>
<dbReference type="RefSeq" id="WP_166396820.1">
    <property type="nucleotide sequence ID" value="NZ_CP045121.1"/>
</dbReference>
<dbReference type="Proteomes" id="UP000502706">
    <property type="component" value="Chromosome"/>
</dbReference>
<evidence type="ECO:0000313" key="1">
    <source>
        <dbReference type="EMBL" id="QIN79160.1"/>
    </source>
</evidence>
<evidence type="ECO:0000313" key="2">
    <source>
        <dbReference type="Proteomes" id="UP000502706"/>
    </source>
</evidence>
<sequence>MRYDAVFLDIDGTLLWVDLDVEGYVSALSPYTTDGPLTVEKATGPVWKGLKTHIRENINYATEEELARFRRENAENTARTLGLDAPTDLLVEVAGRCTVFNPYCESEAVLEELRSIGVPLYALSNWDIGLEGVLEELGWRRFFDDLVVSAIVGAEKPEGTIFEEALRVAGVEGHRAVHVGNDPVSDVRGAARAGIDAVLVDRRGGVEAPEATAVLPDLRGLPRFVRG</sequence>
<dbReference type="AlphaFoldDB" id="A0A6G8PY93"/>
<dbReference type="PRINTS" id="PR00413">
    <property type="entry name" value="HADHALOGNASE"/>
</dbReference>
<dbReference type="InterPro" id="IPR006439">
    <property type="entry name" value="HAD-SF_hydro_IA"/>
</dbReference>
<keyword evidence="1" id="KW-0378">Hydrolase</keyword>
<dbReference type="SFLD" id="SFLDS00003">
    <property type="entry name" value="Haloacid_Dehalogenase"/>
    <property type="match status" value="1"/>
</dbReference>
<reference evidence="1 2" key="1">
    <citation type="submission" date="2019-10" db="EMBL/GenBank/DDBJ databases">
        <title>Rubrobacter sp nov SCSIO 52915 isolated from a deep-sea sediment in the South China Sea.</title>
        <authorList>
            <person name="Chen R.W."/>
        </authorList>
    </citation>
    <scope>NUCLEOTIDE SEQUENCE [LARGE SCALE GENOMIC DNA]</scope>
    <source>
        <strain evidence="1 2">SCSIO 52915</strain>
    </source>
</reference>
<accession>A0A6G8PY93</accession>
<dbReference type="Pfam" id="PF00702">
    <property type="entry name" value="Hydrolase"/>
    <property type="match status" value="1"/>
</dbReference>
<dbReference type="KEGG" id="rmar:GBA65_12225"/>
<dbReference type="SUPFAM" id="SSF56784">
    <property type="entry name" value="HAD-like"/>
    <property type="match status" value="1"/>
</dbReference>
<gene>
    <name evidence="1" type="ORF">GBA65_12225</name>
</gene>
<name>A0A6G8PY93_9ACTN</name>
<dbReference type="EMBL" id="CP045121">
    <property type="protein sequence ID" value="QIN79160.1"/>
    <property type="molecule type" value="Genomic_DNA"/>
</dbReference>